<evidence type="ECO:0000256" key="2">
    <source>
        <dbReference type="SAM" id="MobiDB-lite"/>
    </source>
</evidence>
<dbReference type="Gene3D" id="3.30.70.330">
    <property type="match status" value="1"/>
</dbReference>
<evidence type="ECO:0000259" key="3">
    <source>
        <dbReference type="PROSITE" id="PS50102"/>
    </source>
</evidence>
<dbReference type="RefSeq" id="WP_232178660.1">
    <property type="nucleotide sequence ID" value="NZ_JAJPWV010000005.1"/>
</dbReference>
<feature type="compositionally biased region" description="Low complexity" evidence="2">
    <location>
        <begin position="107"/>
        <end position="119"/>
    </location>
</feature>
<reference evidence="4 5" key="1">
    <citation type="submission" date="2021-12" db="EMBL/GenBank/DDBJ databases">
        <title>Mucilaginibacter roseus genome.</title>
        <authorList>
            <person name="Ferreira J.R."/>
            <person name="Newman J.D."/>
        </authorList>
    </citation>
    <scope>NUCLEOTIDE SEQUENCE [LARGE SCALE GENOMIC DNA]</scope>
    <source>
        <strain evidence="4 5">LMG 28454</strain>
    </source>
</reference>
<dbReference type="Pfam" id="PF00076">
    <property type="entry name" value="RRM_1"/>
    <property type="match status" value="1"/>
</dbReference>
<feature type="domain" description="RRM" evidence="3">
    <location>
        <begin position="2"/>
        <end position="80"/>
    </location>
</feature>
<proteinExistence type="predicted"/>
<comment type="caution">
    <text evidence="4">The sequence shown here is derived from an EMBL/GenBank/DDBJ whole genome shotgun (WGS) entry which is preliminary data.</text>
</comment>
<dbReference type="InterPro" id="IPR012677">
    <property type="entry name" value="Nucleotide-bd_a/b_plait_sf"/>
</dbReference>
<dbReference type="PANTHER" id="PTHR48025:SF1">
    <property type="entry name" value="RRM DOMAIN-CONTAINING PROTEIN"/>
    <property type="match status" value="1"/>
</dbReference>
<dbReference type="InterPro" id="IPR050502">
    <property type="entry name" value="Euk_RNA-bind_prot"/>
</dbReference>
<evidence type="ECO:0000313" key="4">
    <source>
        <dbReference type="EMBL" id="MCD8742101.1"/>
    </source>
</evidence>
<gene>
    <name evidence="4" type="ORF">LT679_15930</name>
</gene>
<sequence length="129" mass="14370">MVKLFIGGHPLTMDELQLVQLVSPYGQVATIKMVRDRQTRKSKGYSFLEITDIEGAERIMEALQGKAYGDKELKINIVPPDAEPAKKPQRPGGFRAPTYAKVERRGPSPSYGGSPSQDGSKPRRPRKQF</sequence>
<dbReference type="PANTHER" id="PTHR48025">
    <property type="entry name" value="OS02G0815200 PROTEIN"/>
    <property type="match status" value="1"/>
</dbReference>
<keyword evidence="5" id="KW-1185">Reference proteome</keyword>
<dbReference type="CDD" id="cd00590">
    <property type="entry name" value="RRM_SF"/>
    <property type="match status" value="1"/>
</dbReference>
<name>A0ABS8U4T1_9SPHI</name>
<dbReference type="InterPro" id="IPR000504">
    <property type="entry name" value="RRM_dom"/>
</dbReference>
<organism evidence="4 5">
    <name type="scientific">Mucilaginibacter roseus</name>
    <dbReference type="NCBI Taxonomy" id="1528868"/>
    <lineage>
        <taxon>Bacteria</taxon>
        <taxon>Pseudomonadati</taxon>
        <taxon>Bacteroidota</taxon>
        <taxon>Sphingobacteriia</taxon>
        <taxon>Sphingobacteriales</taxon>
        <taxon>Sphingobacteriaceae</taxon>
        <taxon>Mucilaginibacter</taxon>
    </lineage>
</organism>
<feature type="region of interest" description="Disordered" evidence="2">
    <location>
        <begin position="79"/>
        <end position="129"/>
    </location>
</feature>
<accession>A0ABS8U4T1</accession>
<dbReference type="SUPFAM" id="SSF54928">
    <property type="entry name" value="RNA-binding domain, RBD"/>
    <property type="match status" value="1"/>
</dbReference>
<dbReference type="Proteomes" id="UP001199919">
    <property type="component" value="Unassembled WGS sequence"/>
</dbReference>
<protein>
    <submittedName>
        <fullName evidence="4">RNA-binding protein</fullName>
    </submittedName>
</protein>
<dbReference type="EMBL" id="JAJPWV010000005">
    <property type="protein sequence ID" value="MCD8742101.1"/>
    <property type="molecule type" value="Genomic_DNA"/>
</dbReference>
<evidence type="ECO:0000313" key="5">
    <source>
        <dbReference type="Proteomes" id="UP001199919"/>
    </source>
</evidence>
<dbReference type="SMART" id="SM00360">
    <property type="entry name" value="RRM"/>
    <property type="match status" value="1"/>
</dbReference>
<dbReference type="PROSITE" id="PS50102">
    <property type="entry name" value="RRM"/>
    <property type="match status" value="1"/>
</dbReference>
<dbReference type="InterPro" id="IPR035979">
    <property type="entry name" value="RBD_domain_sf"/>
</dbReference>
<keyword evidence="1" id="KW-0694">RNA-binding</keyword>
<evidence type="ECO:0000256" key="1">
    <source>
        <dbReference type="ARBA" id="ARBA00022884"/>
    </source>
</evidence>